<evidence type="ECO:0000259" key="2">
    <source>
        <dbReference type="Pfam" id="PF03787"/>
    </source>
</evidence>
<reference evidence="3 4" key="1">
    <citation type="submission" date="2017-07" db="EMBL/GenBank/DDBJ databases">
        <title>Complete Genome Sequence of the cosmetic ferment Vitreoscilla filiformis (ATCC15551).</title>
        <authorList>
            <person name="Contreras S."/>
            <person name="Sagory-Zalkind P."/>
            <person name="Blanquart H."/>
            <person name="Iltis A."/>
            <person name="Morand S.C."/>
        </authorList>
    </citation>
    <scope>NUCLEOTIDE SEQUENCE [LARGE SCALE GENOMIC DNA]</scope>
    <source>
        <strain evidence="3 4">ATCC 15551</strain>
    </source>
</reference>
<dbReference type="GO" id="GO:0051607">
    <property type="term" value="P:defense response to virus"/>
    <property type="evidence" value="ECO:0007669"/>
    <property type="project" value="UniProtKB-KW"/>
</dbReference>
<sequence length="596" mass="66729">MSIDKITSAYNFVPLQAKVVTPDWQDRTSQDVPLQDGLCAEIDLTLTNHTPLLVGGSDTEAGPKRFHCHPDGIPAIPGSSFRGMIRNVLEIASCASMKLIDDRALSLRDLDLDAYKQAFRSKPRAGWLSFCHDRKSWIILEVDYGFIEQRQIQRLGQAHDLIFAQWETASDDDKRKAELKYRAVGKPLKQRFMLDDDLMRTYKPCPKDKPGTVGYVVFTGQPGDMDKNPSEHKKNNKHREFVFLDSEKSTNGTLTVPAGVMQKFIQNHSDSSDWKYLLSPDSVLKNKGVPVFFLTEKNQQKASVSSLGLAMMYRIPGFYSLGELALKQQRRESKLDFVETLFGLIKQSDHEQSRRSRVSFGDLRLTGSNTKPWEAPSAFSQPTVLNGPKPSFYPNYIVQKERGGKLSGPATTLMDSSAKLRGWKRYPVHAPASVKGVPPPPEKSQASVQTQLQPLRAGLSFAGRVRLHNVTREELGAVLWALTWGGNSELRHSLGMGKPFGLGQVSVNITQLNVRSNDTPQLGNNEIRSYVQAFERWMEKNVPAWKSVLHELLAMANPAAPGVSQLRPLKLNMAGKSEFREAKQKKLALQPYSAIR</sequence>
<evidence type="ECO:0000313" key="4">
    <source>
        <dbReference type="Proteomes" id="UP000199729"/>
    </source>
</evidence>
<accession>A0A221KFV9</accession>
<evidence type="ECO:0000313" key="3">
    <source>
        <dbReference type="EMBL" id="ASM77924.1"/>
    </source>
</evidence>
<evidence type="ECO:0000256" key="1">
    <source>
        <dbReference type="ARBA" id="ARBA00023118"/>
    </source>
</evidence>
<dbReference type="CDD" id="cd09726">
    <property type="entry name" value="RAMP_I_III"/>
    <property type="match status" value="1"/>
</dbReference>
<keyword evidence="4" id="KW-1185">Reference proteome</keyword>
<keyword evidence="1" id="KW-0051">Antiviral defense</keyword>
<dbReference type="KEGG" id="vff:VITFI_CDS2146"/>
<gene>
    <name evidence="3" type="ORF">VITFI_CDS2146</name>
</gene>
<dbReference type="OrthoDB" id="5362408at2"/>
<proteinExistence type="predicted"/>
<dbReference type="Pfam" id="PF03787">
    <property type="entry name" value="RAMPs"/>
    <property type="match status" value="1"/>
</dbReference>
<name>A0A221KFV9_VITFI</name>
<protein>
    <submittedName>
        <fullName evidence="3">CRISPR-associated RAMP family protein</fullName>
    </submittedName>
</protein>
<dbReference type="InterPro" id="IPR023825">
    <property type="entry name" value="CRISPR-assoc_RAMP_BGP1436"/>
</dbReference>
<dbReference type="Proteomes" id="UP000199729">
    <property type="component" value="Chromosome"/>
</dbReference>
<dbReference type="RefSeq" id="WP_089416938.1">
    <property type="nucleotide sequence ID" value="NZ_CP022423.1"/>
</dbReference>
<dbReference type="AlphaFoldDB" id="A0A221KFV9"/>
<dbReference type="EMBL" id="CP022423">
    <property type="protein sequence ID" value="ASM77924.1"/>
    <property type="molecule type" value="Genomic_DNA"/>
</dbReference>
<dbReference type="InterPro" id="IPR005537">
    <property type="entry name" value="RAMP_III_fam"/>
</dbReference>
<organism evidence="3 4">
    <name type="scientific">Vitreoscilla filiformis</name>
    <dbReference type="NCBI Taxonomy" id="63"/>
    <lineage>
        <taxon>Bacteria</taxon>
        <taxon>Pseudomonadati</taxon>
        <taxon>Pseudomonadota</taxon>
        <taxon>Betaproteobacteria</taxon>
        <taxon>Neisseriales</taxon>
        <taxon>Neisseriaceae</taxon>
        <taxon>Vitreoscilla</taxon>
    </lineage>
</organism>
<feature type="domain" description="CRISPR type III-associated protein" evidence="2">
    <location>
        <begin position="45"/>
        <end position="130"/>
    </location>
</feature>
<dbReference type="NCBIfam" id="TIGR03986">
    <property type="entry name" value="TIGR03986 family CRISPR-associated RAMP protein"/>
    <property type="match status" value="1"/>
</dbReference>